<keyword evidence="2" id="KW-1185">Reference proteome</keyword>
<dbReference type="EMBL" id="UFXL01000001">
    <property type="protein sequence ID" value="SUY76872.1"/>
    <property type="molecule type" value="Genomic_DNA"/>
</dbReference>
<evidence type="ECO:0000313" key="2">
    <source>
        <dbReference type="Proteomes" id="UP000255070"/>
    </source>
</evidence>
<sequence>MKSNLFRTGARDRSNWRCKHVLMQFRRVLFDIHVLQRTTLWQQECSFGLSAAWEYSRI</sequence>
<dbReference type="AlphaFoldDB" id="A0A8B4S1D6"/>
<evidence type="ECO:0000313" key="1">
    <source>
        <dbReference type="EMBL" id="SUY76872.1"/>
    </source>
</evidence>
<comment type="caution">
    <text evidence="1">The sequence shown here is derived from an EMBL/GenBank/DDBJ whole genome shotgun (WGS) entry which is preliminary data.</text>
</comment>
<reference evidence="1 2" key="1">
    <citation type="submission" date="2018-06" db="EMBL/GenBank/DDBJ databases">
        <authorList>
            <consortium name="Pathogen Informatics"/>
            <person name="Doyle S."/>
        </authorList>
    </citation>
    <scope>NUCLEOTIDE SEQUENCE [LARGE SCALE GENOMIC DNA]</scope>
    <source>
        <strain evidence="1 2">NCTC10698</strain>
    </source>
</reference>
<gene>
    <name evidence="1" type="ORF">NCTC10698_01857</name>
</gene>
<name>A0A8B4S1D6_COMTE</name>
<organism evidence="1 2">
    <name type="scientific">Comamonas testosteroni</name>
    <name type="common">Pseudomonas testosteroni</name>
    <dbReference type="NCBI Taxonomy" id="285"/>
    <lineage>
        <taxon>Bacteria</taxon>
        <taxon>Pseudomonadati</taxon>
        <taxon>Pseudomonadota</taxon>
        <taxon>Betaproteobacteria</taxon>
        <taxon>Burkholderiales</taxon>
        <taxon>Comamonadaceae</taxon>
        <taxon>Comamonas</taxon>
    </lineage>
</organism>
<accession>A0A8B4S1D6</accession>
<protein>
    <submittedName>
        <fullName evidence="1">Uncharacterized protein</fullName>
    </submittedName>
</protein>
<proteinExistence type="predicted"/>
<dbReference type="Proteomes" id="UP000255070">
    <property type="component" value="Unassembled WGS sequence"/>
</dbReference>